<reference evidence="1" key="1">
    <citation type="submission" date="2021-01" db="EMBL/GenBank/DDBJ databases">
        <authorList>
            <consortium name="Genoscope - CEA"/>
            <person name="William W."/>
        </authorList>
    </citation>
    <scope>NUCLEOTIDE SEQUENCE</scope>
</reference>
<dbReference type="EMBL" id="CAJJDO010000012">
    <property type="protein sequence ID" value="CAD8143287.1"/>
    <property type="molecule type" value="Genomic_DNA"/>
</dbReference>
<evidence type="ECO:0000313" key="2">
    <source>
        <dbReference type="Proteomes" id="UP000689195"/>
    </source>
</evidence>
<proteinExistence type="predicted"/>
<evidence type="ECO:0000313" key="1">
    <source>
        <dbReference type="EMBL" id="CAD8143287.1"/>
    </source>
</evidence>
<sequence length="317" mass="37531">MNQQEGQRGNQQMNQLNIKLNLQRSVSPICKLIILNNIDSNENVSKSMRAKDDTSILDVLLYLEQQYKNQCKITLYHNNNPITVSKNTYLLPFLQKLKVQQLSYKVIQNNMYSSNIEDDNESPGLDKKLRERDSSTWLINMKSKFQSDYQQEDIKALNKTYYQQSGSIKNDLYKQQAYDKLEQQKIKKSLNYYNPSLNQSELTIKSILCKCQHSYNSQELKIILQNAIFQNQIATCQECNQKIPRSMYSQIKTLEKQYHTNLLLLELKILKNSLIHNYDIQKCQYCNFFCIWNKYKIINRGFCPNCFQDIIIYKKNQ</sequence>
<accession>A0A8S1SVN7</accession>
<comment type="caution">
    <text evidence="1">The sequence shown here is derived from an EMBL/GenBank/DDBJ whole genome shotgun (WGS) entry which is preliminary data.</text>
</comment>
<name>A0A8S1SVN7_9CILI</name>
<dbReference type="Proteomes" id="UP000689195">
    <property type="component" value="Unassembled WGS sequence"/>
</dbReference>
<protein>
    <submittedName>
        <fullName evidence="1">Uncharacterized protein</fullName>
    </submittedName>
</protein>
<dbReference type="OrthoDB" id="310307at2759"/>
<keyword evidence="2" id="KW-1185">Reference proteome</keyword>
<gene>
    <name evidence="1" type="ORF">PPENT_87.1.T0120133</name>
</gene>
<organism evidence="1 2">
    <name type="scientific">Paramecium pentaurelia</name>
    <dbReference type="NCBI Taxonomy" id="43138"/>
    <lineage>
        <taxon>Eukaryota</taxon>
        <taxon>Sar</taxon>
        <taxon>Alveolata</taxon>
        <taxon>Ciliophora</taxon>
        <taxon>Intramacronucleata</taxon>
        <taxon>Oligohymenophorea</taxon>
        <taxon>Peniculida</taxon>
        <taxon>Parameciidae</taxon>
        <taxon>Paramecium</taxon>
    </lineage>
</organism>
<dbReference type="AlphaFoldDB" id="A0A8S1SVN7"/>